<reference evidence="1 2" key="1">
    <citation type="submission" date="2017-02" db="EMBL/GenBank/DDBJ databases">
        <authorList>
            <person name="Peterson S.W."/>
        </authorList>
    </citation>
    <scope>NUCLEOTIDE SEQUENCE [LARGE SCALE GENOMIC DNA]</scope>
    <source>
        <strain evidence="1 2">DSM 22899</strain>
    </source>
</reference>
<dbReference type="AlphaFoldDB" id="A0A1T5D8Q2"/>
<sequence length="143" mass="16430">MHVFSFCYKNTPYLNPKHPLLNAKTAVPLHKIRKKTHKQSYLSQRSLTRVRPAGSFEQFRCFPQNFWSRCARCEAPRGTRSATRRSRWFSAAARRHACWGSVTAPHSVTPVVLLSYPLLTHTLLFTRILFGACSDHVRSLLSC</sequence>
<gene>
    <name evidence="1" type="ORF">SAMN05660226_02610</name>
</gene>
<organism evidence="1 2">
    <name type="scientific">Parapedobacter luteus</name>
    <dbReference type="NCBI Taxonomy" id="623280"/>
    <lineage>
        <taxon>Bacteria</taxon>
        <taxon>Pseudomonadati</taxon>
        <taxon>Bacteroidota</taxon>
        <taxon>Sphingobacteriia</taxon>
        <taxon>Sphingobacteriales</taxon>
        <taxon>Sphingobacteriaceae</taxon>
        <taxon>Parapedobacter</taxon>
    </lineage>
</organism>
<evidence type="ECO:0000313" key="1">
    <source>
        <dbReference type="EMBL" id="SKB68055.1"/>
    </source>
</evidence>
<dbReference type="Proteomes" id="UP000190541">
    <property type="component" value="Unassembled WGS sequence"/>
</dbReference>
<name>A0A1T5D8Q2_9SPHI</name>
<evidence type="ECO:0000313" key="2">
    <source>
        <dbReference type="Proteomes" id="UP000190541"/>
    </source>
</evidence>
<dbReference type="EMBL" id="FUYS01000006">
    <property type="protein sequence ID" value="SKB68055.1"/>
    <property type="molecule type" value="Genomic_DNA"/>
</dbReference>
<proteinExistence type="predicted"/>
<dbReference type="STRING" id="623280.SAMN05660226_02610"/>
<protein>
    <submittedName>
        <fullName evidence="1">Uncharacterized protein</fullName>
    </submittedName>
</protein>
<keyword evidence="2" id="KW-1185">Reference proteome</keyword>
<accession>A0A1T5D8Q2</accession>